<keyword evidence="8" id="KW-0175">Coiled coil</keyword>
<evidence type="ECO:0000256" key="3">
    <source>
        <dbReference type="ARBA" id="ARBA00022737"/>
    </source>
</evidence>
<evidence type="ECO:0000256" key="4">
    <source>
        <dbReference type="ARBA" id="ARBA00022771"/>
    </source>
</evidence>
<keyword evidence="3" id="KW-0677">Repeat</keyword>
<keyword evidence="5" id="KW-0862">Zinc</keyword>
<dbReference type="EMBL" id="JAHUTI010030735">
    <property type="protein sequence ID" value="MED6242265.1"/>
    <property type="molecule type" value="Genomic_DNA"/>
</dbReference>
<gene>
    <name evidence="11" type="ORF">ATANTOWER_002290</name>
</gene>
<feature type="domain" description="C2H2-type" evidence="10">
    <location>
        <begin position="293"/>
        <end position="320"/>
    </location>
</feature>
<dbReference type="Pfam" id="PF13912">
    <property type="entry name" value="zf-C2H2_6"/>
    <property type="match status" value="2"/>
</dbReference>
<dbReference type="PANTHER" id="PTHR16515">
    <property type="entry name" value="PR DOMAIN ZINC FINGER PROTEIN"/>
    <property type="match status" value="1"/>
</dbReference>
<evidence type="ECO:0000256" key="6">
    <source>
        <dbReference type="ARBA" id="ARBA00023242"/>
    </source>
</evidence>
<dbReference type="PROSITE" id="PS50157">
    <property type="entry name" value="ZINC_FINGER_C2H2_2"/>
    <property type="match status" value="6"/>
</dbReference>
<dbReference type="Pfam" id="PF00096">
    <property type="entry name" value="zf-C2H2"/>
    <property type="match status" value="2"/>
</dbReference>
<dbReference type="InterPro" id="IPR013087">
    <property type="entry name" value="Znf_C2H2_type"/>
</dbReference>
<dbReference type="SMART" id="SM00355">
    <property type="entry name" value="ZnF_C2H2"/>
    <property type="match status" value="6"/>
</dbReference>
<keyword evidence="2" id="KW-0479">Metal-binding</keyword>
<feature type="domain" description="C2H2-type" evidence="10">
    <location>
        <begin position="321"/>
        <end position="348"/>
    </location>
</feature>
<dbReference type="Pfam" id="PF12874">
    <property type="entry name" value="zf-met"/>
    <property type="match status" value="1"/>
</dbReference>
<evidence type="ECO:0000256" key="1">
    <source>
        <dbReference type="ARBA" id="ARBA00004123"/>
    </source>
</evidence>
<dbReference type="PANTHER" id="PTHR16515:SF49">
    <property type="entry name" value="GASTRULA ZINC FINGER PROTEIN XLCGF49.1-LIKE-RELATED"/>
    <property type="match status" value="1"/>
</dbReference>
<evidence type="ECO:0000256" key="9">
    <source>
        <dbReference type="SAM" id="MobiDB-lite"/>
    </source>
</evidence>
<keyword evidence="12" id="KW-1185">Reference proteome</keyword>
<keyword evidence="6" id="KW-0539">Nucleus</keyword>
<feature type="region of interest" description="Disordered" evidence="9">
    <location>
        <begin position="181"/>
        <end position="202"/>
    </location>
</feature>
<comment type="caution">
    <text evidence="11">The sequence shown here is derived from an EMBL/GenBank/DDBJ whole genome shotgun (WGS) entry which is preliminary data.</text>
</comment>
<dbReference type="InterPro" id="IPR036236">
    <property type="entry name" value="Znf_C2H2_sf"/>
</dbReference>
<feature type="domain" description="C2H2-type" evidence="10">
    <location>
        <begin position="210"/>
        <end position="238"/>
    </location>
</feature>
<feature type="compositionally biased region" description="Basic and acidic residues" evidence="9">
    <location>
        <begin position="125"/>
        <end position="136"/>
    </location>
</feature>
<keyword evidence="4 7" id="KW-0863">Zinc-finger</keyword>
<feature type="region of interest" description="Disordered" evidence="9">
    <location>
        <begin position="106"/>
        <end position="147"/>
    </location>
</feature>
<accession>A0ABU7AXZ5</accession>
<dbReference type="Gene3D" id="3.30.160.60">
    <property type="entry name" value="Classic Zinc Finger"/>
    <property type="match status" value="4"/>
</dbReference>
<feature type="domain" description="C2H2-type" evidence="10">
    <location>
        <begin position="239"/>
        <end position="266"/>
    </location>
</feature>
<feature type="domain" description="C2H2-type" evidence="10">
    <location>
        <begin position="349"/>
        <end position="375"/>
    </location>
</feature>
<dbReference type="Proteomes" id="UP001345963">
    <property type="component" value="Unassembled WGS sequence"/>
</dbReference>
<evidence type="ECO:0000256" key="5">
    <source>
        <dbReference type="ARBA" id="ARBA00022833"/>
    </source>
</evidence>
<comment type="subcellular location">
    <subcellularLocation>
        <location evidence="1">Nucleus</location>
    </subcellularLocation>
</comment>
<dbReference type="SUPFAM" id="SSF57667">
    <property type="entry name" value="beta-beta-alpha zinc fingers"/>
    <property type="match status" value="3"/>
</dbReference>
<evidence type="ECO:0000259" key="10">
    <source>
        <dbReference type="PROSITE" id="PS50157"/>
    </source>
</evidence>
<organism evidence="11 12">
    <name type="scientific">Ataeniobius toweri</name>
    <dbReference type="NCBI Taxonomy" id="208326"/>
    <lineage>
        <taxon>Eukaryota</taxon>
        <taxon>Metazoa</taxon>
        <taxon>Chordata</taxon>
        <taxon>Craniata</taxon>
        <taxon>Vertebrata</taxon>
        <taxon>Euteleostomi</taxon>
        <taxon>Actinopterygii</taxon>
        <taxon>Neopterygii</taxon>
        <taxon>Teleostei</taxon>
        <taxon>Neoteleostei</taxon>
        <taxon>Acanthomorphata</taxon>
        <taxon>Ovalentaria</taxon>
        <taxon>Atherinomorphae</taxon>
        <taxon>Cyprinodontiformes</taxon>
        <taxon>Goodeidae</taxon>
        <taxon>Ataeniobius</taxon>
    </lineage>
</organism>
<dbReference type="PROSITE" id="PS00028">
    <property type="entry name" value="ZINC_FINGER_C2H2_1"/>
    <property type="match status" value="6"/>
</dbReference>
<evidence type="ECO:0000256" key="2">
    <source>
        <dbReference type="ARBA" id="ARBA00022723"/>
    </source>
</evidence>
<evidence type="ECO:0000313" key="11">
    <source>
        <dbReference type="EMBL" id="MED6242265.1"/>
    </source>
</evidence>
<protein>
    <recommendedName>
        <fullName evidence="10">C2H2-type domain-containing protein</fullName>
    </recommendedName>
</protein>
<reference evidence="11 12" key="1">
    <citation type="submission" date="2021-07" db="EMBL/GenBank/DDBJ databases">
        <authorList>
            <person name="Palmer J.M."/>
        </authorList>
    </citation>
    <scope>NUCLEOTIDE SEQUENCE [LARGE SCALE GENOMIC DNA]</scope>
    <source>
        <strain evidence="11 12">AT_MEX2019</strain>
        <tissue evidence="11">Muscle</tissue>
    </source>
</reference>
<dbReference type="InterPro" id="IPR050331">
    <property type="entry name" value="Zinc_finger"/>
</dbReference>
<name>A0ABU7AXZ5_9TELE</name>
<evidence type="ECO:0000313" key="12">
    <source>
        <dbReference type="Proteomes" id="UP001345963"/>
    </source>
</evidence>
<proteinExistence type="predicted"/>
<feature type="compositionally biased region" description="Polar residues" evidence="9">
    <location>
        <begin position="181"/>
        <end position="192"/>
    </location>
</feature>
<evidence type="ECO:0000256" key="7">
    <source>
        <dbReference type="PROSITE-ProRule" id="PRU00042"/>
    </source>
</evidence>
<feature type="domain" description="C2H2-type" evidence="10">
    <location>
        <begin position="265"/>
        <end position="292"/>
    </location>
</feature>
<evidence type="ECO:0000256" key="8">
    <source>
        <dbReference type="SAM" id="Coils"/>
    </source>
</evidence>
<sequence>MKMSPLLLRAFVNERLTAVVAEILEVFEGAIAKYEEEASNSKQEIDRLRCLLLELQSQRTDFPQPSACKDKTPCEQECRLHQGNQWNPELLHIKEEDHELWAADQEEQKRAGMDGDVPNLPHAAVGEEREQEDRKPPGQRWTQRSEPDEFQEIQEAKPAEVKPPLLSIPPLQDEAAAIFTPDQTEQGQSSFVISRESTDSSHLNSPAADYQCSLCAESFPSSHLLMNHAFQTHSRDVGVLCAVCGGTFESAESLDAHLRSHENSKCCPVCGKLFKSTTSLKEHMAGHAGLKLHRCPVCGKECRRKGDLKIHMRIHTGEKPFCCSLCCKSFTHSGHLKKHIRSHTGERPYRCDVCGKGFLQSAHLKSHLGTHAQKK</sequence>
<feature type="coiled-coil region" evidence="8">
    <location>
        <begin position="24"/>
        <end position="58"/>
    </location>
</feature>